<organism evidence="1 2">
    <name type="scientific">Huso huso</name>
    <name type="common">Beluga</name>
    <name type="synonym">Acipenser huso</name>
    <dbReference type="NCBI Taxonomy" id="61971"/>
    <lineage>
        <taxon>Eukaryota</taxon>
        <taxon>Metazoa</taxon>
        <taxon>Chordata</taxon>
        <taxon>Craniata</taxon>
        <taxon>Vertebrata</taxon>
        <taxon>Euteleostomi</taxon>
        <taxon>Actinopterygii</taxon>
        <taxon>Chondrostei</taxon>
        <taxon>Acipenseriformes</taxon>
        <taxon>Acipenseridae</taxon>
        <taxon>Huso</taxon>
    </lineage>
</organism>
<dbReference type="PANTHER" id="PTHR16915">
    <property type="entry name" value="IMMEDIATE EARLY RESPONSE 3"/>
    <property type="match status" value="1"/>
</dbReference>
<accession>A0ABR0YC49</accession>
<reference evidence="1 2" key="1">
    <citation type="submission" date="2021-05" db="EMBL/GenBank/DDBJ databases">
        <authorList>
            <person name="Zahm M."/>
            <person name="Klopp C."/>
            <person name="Cabau C."/>
            <person name="Kuhl H."/>
            <person name="Suciu R."/>
            <person name="Ciorpac M."/>
            <person name="Holostenco D."/>
            <person name="Gessner J."/>
            <person name="Wuertz S."/>
            <person name="Hohne C."/>
            <person name="Stock M."/>
            <person name="Gislard M."/>
            <person name="Lluch J."/>
            <person name="Milhes M."/>
            <person name="Lampietro C."/>
            <person name="Lopez Roques C."/>
            <person name="Donnadieu C."/>
            <person name="Du K."/>
            <person name="Schartl M."/>
            <person name="Guiguen Y."/>
        </authorList>
    </citation>
    <scope>NUCLEOTIDE SEQUENCE [LARGE SCALE GENOMIC DNA]</scope>
    <source>
        <strain evidence="1">Hh-F2</strain>
        <tissue evidence="1">Blood</tissue>
    </source>
</reference>
<dbReference type="PANTHER" id="PTHR16915:SF0">
    <property type="entry name" value="RADIATION-INDUCIBLE IMMEDIATE-EARLY GENE IEX-1"/>
    <property type="match status" value="1"/>
</dbReference>
<evidence type="ECO:0000313" key="1">
    <source>
        <dbReference type="EMBL" id="KAK6469969.1"/>
    </source>
</evidence>
<proteinExistence type="predicted"/>
<gene>
    <name evidence="1" type="ORF">HHUSO_G31545</name>
</gene>
<dbReference type="PRINTS" id="PR02100">
    <property type="entry name" value="GENEIEX1"/>
</dbReference>
<keyword evidence="2" id="KW-1185">Reference proteome</keyword>
<name>A0ABR0YC49_HUSHU</name>
<sequence>MCYGCNRKTVMSTATVSSAASGRCYPGPGIPEVFTFDPIPKPQTRPHVSRLGRNGRAKKVLYPAMTKKRLPVVEGRSTVQKLLFLLLVVICFQIYCAEESVSAVAETSQVEGARTQSKLACEEELLIGETILETPAGEDVLRDLGPYLANMCAAAIARAKMTAFAKRCEIAHENVI</sequence>
<evidence type="ECO:0000313" key="2">
    <source>
        <dbReference type="Proteomes" id="UP001369086"/>
    </source>
</evidence>
<comment type="caution">
    <text evidence="1">The sequence shown here is derived from an EMBL/GenBank/DDBJ whole genome shotgun (WGS) entry which is preliminary data.</text>
</comment>
<dbReference type="Proteomes" id="UP001369086">
    <property type="component" value="Unassembled WGS sequence"/>
</dbReference>
<dbReference type="EMBL" id="JAHFZB010000037">
    <property type="protein sequence ID" value="KAK6469969.1"/>
    <property type="molecule type" value="Genomic_DNA"/>
</dbReference>
<dbReference type="InterPro" id="IPR024829">
    <property type="entry name" value="IEX-1"/>
</dbReference>
<protein>
    <submittedName>
        <fullName evidence="1">Radiation-inducible immediate-early gene IEX-1-like</fullName>
    </submittedName>
</protein>